<dbReference type="AlphaFoldDB" id="A0AAJ0F8W7"/>
<dbReference type="PANTHER" id="PTHR40635:SF1">
    <property type="match status" value="1"/>
</dbReference>
<dbReference type="EMBL" id="MU839839">
    <property type="protein sequence ID" value="KAK1752549.1"/>
    <property type="molecule type" value="Genomic_DNA"/>
</dbReference>
<dbReference type="Proteomes" id="UP001239445">
    <property type="component" value="Unassembled WGS sequence"/>
</dbReference>
<feature type="region of interest" description="Disordered" evidence="1">
    <location>
        <begin position="278"/>
        <end position="306"/>
    </location>
</feature>
<evidence type="ECO:0000313" key="2">
    <source>
        <dbReference type="EMBL" id="KAK1752549.1"/>
    </source>
</evidence>
<dbReference type="PANTHER" id="PTHR40635">
    <property type="match status" value="1"/>
</dbReference>
<feature type="region of interest" description="Disordered" evidence="1">
    <location>
        <begin position="109"/>
        <end position="131"/>
    </location>
</feature>
<organism evidence="2 3">
    <name type="scientific">Echria macrotheca</name>
    <dbReference type="NCBI Taxonomy" id="438768"/>
    <lineage>
        <taxon>Eukaryota</taxon>
        <taxon>Fungi</taxon>
        <taxon>Dikarya</taxon>
        <taxon>Ascomycota</taxon>
        <taxon>Pezizomycotina</taxon>
        <taxon>Sordariomycetes</taxon>
        <taxon>Sordariomycetidae</taxon>
        <taxon>Sordariales</taxon>
        <taxon>Schizotheciaceae</taxon>
        <taxon>Echria</taxon>
    </lineage>
</organism>
<feature type="compositionally biased region" description="Acidic residues" evidence="1">
    <location>
        <begin position="209"/>
        <end position="225"/>
    </location>
</feature>
<comment type="caution">
    <text evidence="2">The sequence shown here is derived from an EMBL/GenBank/DDBJ whole genome shotgun (WGS) entry which is preliminary data.</text>
</comment>
<evidence type="ECO:0000313" key="3">
    <source>
        <dbReference type="Proteomes" id="UP001239445"/>
    </source>
</evidence>
<accession>A0AAJ0F8W7</accession>
<feature type="region of interest" description="Disordered" evidence="1">
    <location>
        <begin position="144"/>
        <end position="248"/>
    </location>
</feature>
<gene>
    <name evidence="2" type="ORF">QBC47DRAFT_305726</name>
</gene>
<proteinExistence type="predicted"/>
<reference evidence="2" key="1">
    <citation type="submission" date="2023-06" db="EMBL/GenBank/DDBJ databases">
        <title>Genome-scale phylogeny and comparative genomics of the fungal order Sordariales.</title>
        <authorList>
            <consortium name="Lawrence Berkeley National Laboratory"/>
            <person name="Hensen N."/>
            <person name="Bonometti L."/>
            <person name="Westerberg I."/>
            <person name="Brannstrom I.O."/>
            <person name="Guillou S."/>
            <person name="Cros-Aarteil S."/>
            <person name="Calhoun S."/>
            <person name="Haridas S."/>
            <person name="Kuo A."/>
            <person name="Mondo S."/>
            <person name="Pangilinan J."/>
            <person name="Riley R."/>
            <person name="Labutti K."/>
            <person name="Andreopoulos B."/>
            <person name="Lipzen A."/>
            <person name="Chen C."/>
            <person name="Yanf M."/>
            <person name="Daum C."/>
            <person name="Ng V."/>
            <person name="Clum A."/>
            <person name="Steindorff A."/>
            <person name="Ohm R."/>
            <person name="Martin F."/>
            <person name="Silar P."/>
            <person name="Natvig D."/>
            <person name="Lalanne C."/>
            <person name="Gautier V."/>
            <person name="Ament-Velasquez S.L."/>
            <person name="Kruys A."/>
            <person name="Hutchinson M.I."/>
            <person name="Powell A.J."/>
            <person name="Barry K."/>
            <person name="Miller A.N."/>
            <person name="Grigoriev I.V."/>
            <person name="Debuchy R."/>
            <person name="Gladieux P."/>
            <person name="Thoren M.H."/>
            <person name="Johannesson H."/>
        </authorList>
    </citation>
    <scope>NUCLEOTIDE SEQUENCE</scope>
    <source>
        <strain evidence="2">PSN4</strain>
    </source>
</reference>
<name>A0AAJ0F8W7_9PEZI</name>
<keyword evidence="3" id="KW-1185">Reference proteome</keyword>
<feature type="compositionally biased region" description="Basic and acidic residues" evidence="1">
    <location>
        <begin position="195"/>
        <end position="206"/>
    </location>
</feature>
<protein>
    <submittedName>
        <fullName evidence="2">Uncharacterized protein</fullName>
    </submittedName>
</protein>
<evidence type="ECO:0000256" key="1">
    <source>
        <dbReference type="SAM" id="MobiDB-lite"/>
    </source>
</evidence>
<feature type="compositionally biased region" description="Gly residues" evidence="1">
    <location>
        <begin position="278"/>
        <end position="293"/>
    </location>
</feature>
<sequence length="336" mass="36682">MAPIRRYLRITKYSVLEVRIYLDNPALAQSWLLNPRDPVLPRVIESVRPLVLPKLREERERERSNKKNKKKSIKDVVVQDGFEVSIFLTGTDTRHSILHKHKLFRDKTQTKLTSNSSRLTGGDTTDAPIDVDQQFADDPIILREESPSDQEPIDLDGIPDFQTSAPDAADAAAATGIRRPKRRRQDSGDFNQDSPDAHDENVHSVSDDASSDDDGDLFGDEDASDDADRRPPAKRARSNAPTATAADEKKKLAMDISYEGFAIYGRVLCLVVKRRGAGPGAGAGSGSSRGGLPAGMSPAAARTQPGRMGGQAIMENWITSTQLPEGVGVEEDDEGP</sequence>
<feature type="compositionally biased region" description="Polar residues" evidence="1">
    <location>
        <begin position="110"/>
        <end position="123"/>
    </location>
</feature>
<feature type="compositionally biased region" description="Low complexity" evidence="1">
    <location>
        <begin position="165"/>
        <end position="174"/>
    </location>
</feature>